<dbReference type="Proteomes" id="UP000306791">
    <property type="component" value="Unassembled WGS sequence"/>
</dbReference>
<name>A0ABY2UDJ2_9GAMM</name>
<dbReference type="Pfam" id="PF07603">
    <property type="entry name" value="Lcl_C"/>
    <property type="match status" value="1"/>
</dbReference>
<dbReference type="RefSeq" id="WP_138237045.1">
    <property type="nucleotide sequence ID" value="NZ_CP185860.1"/>
</dbReference>
<feature type="domain" description="Lcl C-terminal" evidence="1">
    <location>
        <begin position="55"/>
        <end position="221"/>
    </location>
</feature>
<keyword evidence="3" id="KW-1185">Reference proteome</keyword>
<gene>
    <name evidence="2" type="ORF">FDY93_17520</name>
</gene>
<organism evidence="2 3">
    <name type="scientific">Microbulbifer harenosus</name>
    <dbReference type="NCBI Taxonomy" id="2576840"/>
    <lineage>
        <taxon>Bacteria</taxon>
        <taxon>Pseudomonadati</taxon>
        <taxon>Pseudomonadota</taxon>
        <taxon>Gammaproteobacteria</taxon>
        <taxon>Cellvibrionales</taxon>
        <taxon>Microbulbiferaceae</taxon>
        <taxon>Microbulbifer</taxon>
    </lineage>
</organism>
<evidence type="ECO:0000313" key="3">
    <source>
        <dbReference type="Proteomes" id="UP000306791"/>
    </source>
</evidence>
<evidence type="ECO:0000313" key="2">
    <source>
        <dbReference type="EMBL" id="TLM74446.1"/>
    </source>
</evidence>
<dbReference type="InterPro" id="IPR011460">
    <property type="entry name" value="Lcl_C"/>
</dbReference>
<evidence type="ECO:0000259" key="1">
    <source>
        <dbReference type="Pfam" id="PF07603"/>
    </source>
</evidence>
<sequence length="229" mass="25460">MNLWQRTLLIVGVPLAAITAAVLHQPAKPEPAPYHLTKIAADGKTLPPWAGPWSCVCDRTTGLLWEVKTDDEGIHDGLWTYSWYRAGAAGFHTAARTNLAEPLPEAGVPDNGDCYFEKTRCDTEDLIRRTNRQTLCGENNWRLPTSVELASLIYPLAKAGQAKIDTDYFPHTKHGDYWTADEGDTLQNVYRHLQTGAEAISFIEGEKFTIPHRNAAFVRLVSADSKSCH</sequence>
<dbReference type="EMBL" id="VANI01000021">
    <property type="protein sequence ID" value="TLM74446.1"/>
    <property type="molecule type" value="Genomic_DNA"/>
</dbReference>
<reference evidence="2 3" key="1">
    <citation type="submission" date="2019-05" db="EMBL/GenBank/DDBJ databases">
        <title>Microbulbifer harenosus sp. nov., an alginate-degrading bacterium isolated from coastal sand.</title>
        <authorList>
            <person name="Huang H."/>
            <person name="Mo K."/>
            <person name="Bao S."/>
        </authorList>
    </citation>
    <scope>NUCLEOTIDE SEQUENCE [LARGE SCALE GENOMIC DNA]</scope>
    <source>
        <strain evidence="2 3">HB161719</strain>
    </source>
</reference>
<proteinExistence type="predicted"/>
<protein>
    <submittedName>
        <fullName evidence="2">DUF1566 domain-containing protein</fullName>
    </submittedName>
</protein>
<accession>A0ABY2UDJ2</accession>
<comment type="caution">
    <text evidence="2">The sequence shown here is derived from an EMBL/GenBank/DDBJ whole genome shotgun (WGS) entry which is preliminary data.</text>
</comment>